<dbReference type="OrthoDB" id="5772680at2"/>
<keyword evidence="11" id="KW-1185">Reference proteome</keyword>
<feature type="domain" description="PspC-related ToastRack" evidence="9">
    <location>
        <begin position="390"/>
        <end position="522"/>
    </location>
</feature>
<evidence type="ECO:0000259" key="7">
    <source>
        <dbReference type="Pfam" id="PF04024"/>
    </source>
</evidence>
<dbReference type="InterPro" id="IPR052027">
    <property type="entry name" value="PspC"/>
</dbReference>
<feature type="transmembrane region" description="Helical" evidence="6">
    <location>
        <begin position="135"/>
        <end position="160"/>
    </location>
</feature>
<feature type="transmembrane region" description="Helical" evidence="6">
    <location>
        <begin position="322"/>
        <end position="340"/>
    </location>
</feature>
<proteinExistence type="predicted"/>
<dbReference type="Pfam" id="PF04024">
    <property type="entry name" value="PspC"/>
    <property type="match status" value="1"/>
</dbReference>
<evidence type="ECO:0000313" key="10">
    <source>
        <dbReference type="EMBL" id="SHF25451.1"/>
    </source>
</evidence>
<dbReference type="GO" id="GO:0005886">
    <property type="term" value="C:plasma membrane"/>
    <property type="evidence" value="ECO:0007669"/>
    <property type="project" value="UniProtKB-SubCell"/>
</dbReference>
<dbReference type="PANTHER" id="PTHR33885">
    <property type="entry name" value="PHAGE SHOCK PROTEIN C"/>
    <property type="match status" value="1"/>
</dbReference>
<evidence type="ECO:0000256" key="5">
    <source>
        <dbReference type="ARBA" id="ARBA00023136"/>
    </source>
</evidence>
<evidence type="ECO:0000256" key="4">
    <source>
        <dbReference type="ARBA" id="ARBA00022989"/>
    </source>
</evidence>
<sequence>MNKTVNINIGGLFFHIDEDAYQKLSRYFDAIKNSLTDATGKDEIMKDIEMRVAELFAERQLSDKHVINSNDVDEVVNVMGQPEDYRLDNEGETQKETDFKYALPPRRRKLYRDEERGVIGGVCTGLGHYFGVDSFWFKLAFLIFSFSGMGFLVYLILWIAMPKAITTAEKLEMTGEPVTISNIEKKVREEFEQVSQRIQNADYNEIGEKVKSGAESFGNRLSGFITTVFGVFAKIIGAFVLIFASLSLLGVLIGSVILIFTSQLPQNAAINMVVTPIGLETPYWIQGLLFMFCFGIPLFFLMLLGLKLLMNHVRSLGNVVKYTLLAVWIVSLGALITIIINEVTQAAFDGKDIVKEQILLQPQDTLQIRFVNNDFYAKDMNPSHDYRLTTNEQQKEVIYSNQISFEVLPTDATTPYVRIEKVAVGKTAGEANARAQKIAYGFKIEGNQLLLNNYWTTAINNKFRQQEVTVYLYLPKGVKFKTDRSVRHYDDSDNSYFNMHHSSEDYVYLVEENQVKCTNCPPDEDEYDDVIETETIEKVNDSVNKVTVRVNGVEIIREEKTGEKGSLIINKDGVVIKKSN</sequence>
<feature type="domain" description="PspC-related transmembrane region" evidence="8">
    <location>
        <begin position="203"/>
        <end position="345"/>
    </location>
</feature>
<keyword evidence="4 6" id="KW-1133">Transmembrane helix</keyword>
<keyword evidence="3 6" id="KW-0812">Transmembrane</keyword>
<evidence type="ECO:0000259" key="9">
    <source>
        <dbReference type="Pfam" id="PF22744"/>
    </source>
</evidence>
<feature type="domain" description="Phage shock protein PspC N-terminal" evidence="7">
    <location>
        <begin position="108"/>
        <end position="164"/>
    </location>
</feature>
<dbReference type="PANTHER" id="PTHR33885:SF3">
    <property type="entry name" value="PHAGE SHOCK PROTEIN C"/>
    <property type="match status" value="1"/>
</dbReference>
<evidence type="ECO:0000259" key="8">
    <source>
        <dbReference type="Pfam" id="PF22571"/>
    </source>
</evidence>
<feature type="transmembrane region" description="Helical" evidence="6">
    <location>
        <begin position="235"/>
        <end position="263"/>
    </location>
</feature>
<dbReference type="RefSeq" id="WP_073362687.1">
    <property type="nucleotide sequence ID" value="NZ_FQVQ01000005.1"/>
</dbReference>
<dbReference type="Pfam" id="PF22744">
    <property type="entry name" value="Toast-rack_PspC-Cterm"/>
    <property type="match status" value="1"/>
</dbReference>
<comment type="subcellular location">
    <subcellularLocation>
        <location evidence="1">Cell membrane</location>
        <topology evidence="1">Single-pass membrane protein</topology>
    </subcellularLocation>
</comment>
<evidence type="ECO:0000256" key="6">
    <source>
        <dbReference type="SAM" id="Phobius"/>
    </source>
</evidence>
<protein>
    <submittedName>
        <fullName evidence="10">Phage shock protein C (PspC) family protein</fullName>
    </submittedName>
</protein>
<dbReference type="InterPro" id="IPR054321">
    <property type="entry name" value="PspC-rel_TM"/>
</dbReference>
<evidence type="ECO:0000313" key="11">
    <source>
        <dbReference type="Proteomes" id="UP000184147"/>
    </source>
</evidence>
<organism evidence="10 11">
    <name type="scientific">Flavobacterium fontis</name>
    <dbReference type="NCBI Taxonomy" id="1124188"/>
    <lineage>
        <taxon>Bacteria</taxon>
        <taxon>Pseudomonadati</taxon>
        <taxon>Bacteroidota</taxon>
        <taxon>Flavobacteriia</taxon>
        <taxon>Flavobacteriales</taxon>
        <taxon>Flavobacteriaceae</taxon>
        <taxon>Flavobacterium</taxon>
    </lineage>
</organism>
<dbReference type="AlphaFoldDB" id="A0A1M5A5A4"/>
<dbReference type="InterPro" id="IPR007168">
    <property type="entry name" value="Phageshock_PspC_N"/>
</dbReference>
<evidence type="ECO:0000256" key="2">
    <source>
        <dbReference type="ARBA" id="ARBA00022475"/>
    </source>
</evidence>
<evidence type="ECO:0000256" key="1">
    <source>
        <dbReference type="ARBA" id="ARBA00004162"/>
    </source>
</evidence>
<keyword evidence="2" id="KW-1003">Cell membrane</keyword>
<reference evidence="10 11" key="1">
    <citation type="submission" date="2016-11" db="EMBL/GenBank/DDBJ databases">
        <authorList>
            <person name="Jaros S."/>
            <person name="Januszkiewicz K."/>
            <person name="Wedrychowicz H."/>
        </authorList>
    </citation>
    <scope>NUCLEOTIDE SEQUENCE [LARGE SCALE GENOMIC DNA]</scope>
    <source>
        <strain evidence="10 11">DSM 25660</strain>
    </source>
</reference>
<dbReference type="STRING" id="1124188.SAMN05444377_105157"/>
<accession>A0A1M5A5A4</accession>
<dbReference type="EMBL" id="FQVQ01000005">
    <property type="protein sequence ID" value="SHF25451.1"/>
    <property type="molecule type" value="Genomic_DNA"/>
</dbReference>
<evidence type="ECO:0000256" key="3">
    <source>
        <dbReference type="ARBA" id="ARBA00022692"/>
    </source>
</evidence>
<dbReference type="Pfam" id="PF22571">
    <property type="entry name" value="LiaI-LiaF-TM_PspC"/>
    <property type="match status" value="1"/>
</dbReference>
<dbReference type="InterPro" id="IPR054319">
    <property type="entry name" value="PspC-rel_ToastRack"/>
</dbReference>
<gene>
    <name evidence="10" type="ORF">SAMN05444377_105157</name>
</gene>
<keyword evidence="5 6" id="KW-0472">Membrane</keyword>
<name>A0A1M5A5A4_9FLAO</name>
<feature type="transmembrane region" description="Helical" evidence="6">
    <location>
        <begin position="283"/>
        <end position="310"/>
    </location>
</feature>
<dbReference type="Proteomes" id="UP000184147">
    <property type="component" value="Unassembled WGS sequence"/>
</dbReference>